<feature type="compositionally biased region" description="Basic and acidic residues" evidence="1">
    <location>
        <begin position="44"/>
        <end position="62"/>
    </location>
</feature>
<dbReference type="RefSeq" id="XP_030976253.1">
    <property type="nucleotide sequence ID" value="XM_031132222.1"/>
</dbReference>
<gene>
    <name evidence="3" type="ORF">PgNI_12268</name>
</gene>
<dbReference type="InterPro" id="IPR011990">
    <property type="entry name" value="TPR-like_helical_dom_sf"/>
</dbReference>
<dbReference type="Gene3D" id="1.25.40.10">
    <property type="entry name" value="Tetratricopeptide repeat domain"/>
    <property type="match status" value="1"/>
</dbReference>
<protein>
    <submittedName>
        <fullName evidence="3">Uncharacterized protein</fullName>
    </submittedName>
</protein>
<reference evidence="3" key="3">
    <citation type="submission" date="2025-08" db="UniProtKB">
        <authorList>
            <consortium name="RefSeq"/>
        </authorList>
    </citation>
    <scope>IDENTIFICATION</scope>
    <source>
        <strain evidence="3">NI907</strain>
    </source>
</reference>
<feature type="region of interest" description="Disordered" evidence="1">
    <location>
        <begin position="268"/>
        <end position="333"/>
    </location>
</feature>
<keyword evidence="2" id="KW-1185">Reference proteome</keyword>
<reference evidence="3" key="2">
    <citation type="submission" date="2019-10" db="EMBL/GenBank/DDBJ databases">
        <authorList>
            <consortium name="NCBI Genome Project"/>
        </authorList>
    </citation>
    <scope>NUCLEOTIDE SEQUENCE</scope>
    <source>
        <strain evidence="3">NI907</strain>
    </source>
</reference>
<evidence type="ECO:0000256" key="1">
    <source>
        <dbReference type="SAM" id="MobiDB-lite"/>
    </source>
</evidence>
<dbReference type="GeneID" id="41967127"/>
<accession>A0A6P8AMY9</accession>
<evidence type="ECO:0000313" key="2">
    <source>
        <dbReference type="Proteomes" id="UP000515153"/>
    </source>
</evidence>
<proteinExistence type="predicted"/>
<name>A0A6P8AMY9_PYRGI</name>
<sequence>MGNASITELQASITVGTQNLQESKALLAQLRRSKQESRRKKAEAKKLQADSKKRQEEERKKGRLRDKITKLIEKRQPVEGLRNNLKRFVHAQYEPNAVKLPIHVFLAALRYIPYSSWERLQQHPDIFSEVKDALASEFTDMEELLSTFLVAHLFRDFPEFYKKIMRGNYHQWFPINDSSLICIPTDLAELPVKGQHNLKFNYESSQGWPEASTDNDIRSAQLPDSTATTLPVSFPNSSAYPLAILPATGDPIDSSTGSRAVAQALYAGQEPSPDGWTTDTAEEQFPDQRSQGLGRWKRRRTLEPAVQYTSPSLPSLSTYATTQPHTSPHDVFTNASTRATGYVANPSQPTSDGYNVSGYPTISPQISTSFIDETQIPLQQPRTSINGELIVEPSCLVSMHPVQPNANESVTQWLDPYSLSAPQPLLVFEELLCKTKLYFQNSCWGMSFDKDGNLLNSTGAKWGNSLCSDFDSRCLTATILAKKKMEFVPTLSKAFSLVEGIIRAEHPRTLACFLEVFIHLIQTNNHQVASCLRRYIGEISKTITTTDHPWRRICWLLGQQDLTSEAMAQIWQCMTDTFDNNLGPLSRFAVSVRLDYTKRVADPTEEEQVLQHLLDRLCSPDLSTPNLSTPRVMLNLAHNLRKQGNYSKAETLAENIRLLLDRYQIYACRTVERIESLKVVSYCQFDRGDVTAGSAAAKTMQEAIQMIEDKLGNTHSWVTEFKTVLEGWLRAADKVVDADNLQREIDKLMKKDLTEEDLTELN</sequence>
<evidence type="ECO:0000313" key="3">
    <source>
        <dbReference type="RefSeq" id="XP_030976253.1"/>
    </source>
</evidence>
<dbReference type="KEGG" id="pgri:PgNI_12268"/>
<dbReference type="AlphaFoldDB" id="A0A6P8AMY9"/>
<reference evidence="3" key="1">
    <citation type="journal article" date="2019" name="Mol. Biol. Evol.">
        <title>Blast fungal genomes show frequent chromosomal changes, gene gains and losses, and effector gene turnover.</title>
        <authorList>
            <person name="Gomez Luciano L.B."/>
            <person name="Jason Tsai I."/>
            <person name="Chuma I."/>
            <person name="Tosa Y."/>
            <person name="Chen Y.H."/>
            <person name="Li J.Y."/>
            <person name="Li M.Y."/>
            <person name="Jade Lu M.Y."/>
            <person name="Nakayashiki H."/>
            <person name="Li W.H."/>
        </authorList>
    </citation>
    <scope>NUCLEOTIDE SEQUENCE</scope>
    <source>
        <strain evidence="3">NI907</strain>
    </source>
</reference>
<feature type="compositionally biased region" description="Polar residues" evidence="1">
    <location>
        <begin position="307"/>
        <end position="326"/>
    </location>
</feature>
<feature type="region of interest" description="Disordered" evidence="1">
    <location>
        <begin position="31"/>
        <end position="62"/>
    </location>
</feature>
<dbReference type="Proteomes" id="UP000515153">
    <property type="component" value="Unplaced"/>
</dbReference>
<organism evidence="2 3">
    <name type="scientific">Pyricularia grisea</name>
    <name type="common">Crabgrass-specific blast fungus</name>
    <name type="synonym">Magnaporthe grisea</name>
    <dbReference type="NCBI Taxonomy" id="148305"/>
    <lineage>
        <taxon>Eukaryota</taxon>
        <taxon>Fungi</taxon>
        <taxon>Dikarya</taxon>
        <taxon>Ascomycota</taxon>
        <taxon>Pezizomycotina</taxon>
        <taxon>Sordariomycetes</taxon>
        <taxon>Sordariomycetidae</taxon>
        <taxon>Magnaporthales</taxon>
        <taxon>Pyriculariaceae</taxon>
        <taxon>Pyricularia</taxon>
    </lineage>
</organism>